<dbReference type="PANTHER" id="PTHR43767:SF1">
    <property type="entry name" value="NONRIBOSOMAL PEPTIDE SYNTHASE PES1 (EUROFUNG)-RELATED"/>
    <property type="match status" value="1"/>
</dbReference>
<accession>A0AAP4BSH0</accession>
<reference evidence="3" key="1">
    <citation type="submission" date="2023-05" db="EMBL/GenBank/DDBJ databases">
        <title>Metabolic capabilities are highly conserved among human nasal-associated Corynebacterium species in pangenomic analyses.</title>
        <authorList>
            <person name="Tran T.H."/>
            <person name="Roberts A.Q."/>
            <person name="Escapa I.F."/>
            <person name="Gao W."/>
            <person name="Conlan S."/>
            <person name="Kong H."/>
            <person name="Segre J.A."/>
            <person name="Kelly M.S."/>
            <person name="Lemon K.P."/>
        </authorList>
    </citation>
    <scope>NUCLEOTIDE SEQUENCE</scope>
    <source>
        <strain evidence="3">KPL2773</strain>
    </source>
</reference>
<proteinExistence type="predicted"/>
<dbReference type="InterPro" id="IPR050237">
    <property type="entry name" value="ATP-dep_AMP-bd_enzyme"/>
</dbReference>
<keyword evidence="3" id="KW-0436">Ligase</keyword>
<name>A0AAP4BSH0_9CORY</name>
<protein>
    <submittedName>
        <fullName evidence="3">Long-chain-fatty-acid--CoA ligase</fullName>
    </submittedName>
</protein>
<dbReference type="GO" id="GO:0016878">
    <property type="term" value="F:acid-thiol ligase activity"/>
    <property type="evidence" value="ECO:0007669"/>
    <property type="project" value="UniProtKB-ARBA"/>
</dbReference>
<dbReference type="Pfam" id="PF00501">
    <property type="entry name" value="AMP-binding"/>
    <property type="match status" value="1"/>
</dbReference>
<dbReference type="CDD" id="cd05936">
    <property type="entry name" value="FC-FACS_FadD_like"/>
    <property type="match status" value="1"/>
</dbReference>
<evidence type="ECO:0000259" key="1">
    <source>
        <dbReference type="Pfam" id="PF00501"/>
    </source>
</evidence>
<dbReference type="Proteomes" id="UP001224412">
    <property type="component" value="Unassembled WGS sequence"/>
</dbReference>
<dbReference type="InterPro" id="IPR042099">
    <property type="entry name" value="ANL_N_sf"/>
</dbReference>
<dbReference type="InterPro" id="IPR045851">
    <property type="entry name" value="AMP-bd_C_sf"/>
</dbReference>
<dbReference type="Gene3D" id="3.40.50.12780">
    <property type="entry name" value="N-terminal domain of ligase-like"/>
    <property type="match status" value="1"/>
</dbReference>
<dbReference type="PROSITE" id="PS00455">
    <property type="entry name" value="AMP_BINDING"/>
    <property type="match status" value="1"/>
</dbReference>
<evidence type="ECO:0000313" key="3">
    <source>
        <dbReference type="EMBL" id="MDK4305991.1"/>
    </source>
</evidence>
<dbReference type="Pfam" id="PF13193">
    <property type="entry name" value="AMP-binding_C"/>
    <property type="match status" value="1"/>
</dbReference>
<evidence type="ECO:0000259" key="2">
    <source>
        <dbReference type="Pfam" id="PF13193"/>
    </source>
</evidence>
<evidence type="ECO:0000313" key="4">
    <source>
        <dbReference type="Proteomes" id="UP001224412"/>
    </source>
</evidence>
<dbReference type="RefSeq" id="WP_284588708.1">
    <property type="nucleotide sequence ID" value="NZ_JASNUC010000001.1"/>
</dbReference>
<dbReference type="NCBIfam" id="NF004114">
    <property type="entry name" value="PRK05605.1"/>
    <property type="match status" value="1"/>
</dbReference>
<dbReference type="InterPro" id="IPR000873">
    <property type="entry name" value="AMP-dep_synth/lig_dom"/>
</dbReference>
<comment type="caution">
    <text evidence="3">The sequence shown here is derived from an EMBL/GenBank/DDBJ whole genome shotgun (WGS) entry which is preliminary data.</text>
</comment>
<organism evidence="3 4">
    <name type="scientific">Corynebacterium pseudodiphtheriticum</name>
    <dbReference type="NCBI Taxonomy" id="37637"/>
    <lineage>
        <taxon>Bacteria</taxon>
        <taxon>Bacillati</taxon>
        <taxon>Actinomycetota</taxon>
        <taxon>Actinomycetes</taxon>
        <taxon>Mycobacteriales</taxon>
        <taxon>Corynebacteriaceae</taxon>
        <taxon>Corynebacterium</taxon>
    </lineage>
</organism>
<feature type="domain" description="AMP-dependent synthetase/ligase" evidence="1">
    <location>
        <begin position="39"/>
        <end position="429"/>
    </location>
</feature>
<dbReference type="PANTHER" id="PTHR43767">
    <property type="entry name" value="LONG-CHAIN-FATTY-ACID--COA LIGASE"/>
    <property type="match status" value="1"/>
</dbReference>
<dbReference type="AlphaFoldDB" id="A0AAP4BSH0"/>
<dbReference type="SUPFAM" id="SSF56801">
    <property type="entry name" value="Acetyl-CoA synthetase-like"/>
    <property type="match status" value="1"/>
</dbReference>
<dbReference type="InterPro" id="IPR025110">
    <property type="entry name" value="AMP-bd_C"/>
</dbReference>
<feature type="domain" description="AMP-binding enzyme C-terminal" evidence="2">
    <location>
        <begin position="479"/>
        <end position="554"/>
    </location>
</feature>
<gene>
    <name evidence="3" type="ORF">QPX42_00220</name>
</gene>
<dbReference type="Gene3D" id="3.30.300.30">
    <property type="match status" value="1"/>
</dbReference>
<dbReference type="InterPro" id="IPR020845">
    <property type="entry name" value="AMP-binding_CS"/>
</dbReference>
<dbReference type="EMBL" id="JASNVH010000001">
    <property type="protein sequence ID" value="MDK4305991.1"/>
    <property type="molecule type" value="Genomic_DNA"/>
</dbReference>
<sequence>MSAFESKAWLQHYAPSTPHTLDYGNVTLLDVYDNNLAINRNKPATWFFGHRMSYGELDEQVRSIAAGLRSLGVGPGDRVALILPNCPQHIAAFYAILKLGAVVVEHNPLYTAHELHDPFINHGARVAIVWDKAAETVEKLRQDRDLALETIISVNMVEAMPKLKQLALRIPLPKIRETRKQLTAPAPNTVPFSVLADGSMGGAARVFVPADGVDKNTPALLLYTSGTTGTPKGAQLTHGNLYANILQGKHWVPGLGDEQERLLGALPMFHAYGLTFFGTLGPFLGAEMVLLPSPQIPLLMDVMKKHPPTWIPGVPPLYEKIIEAAKDKDIDLSQVRNAFSGASTLPVHTVENWEQATSGLLVEGYGLTECSPILVGNPMSQNRRPGYIGVPFPDTEIRIANPDNLDETLPDGQEGELLARGPQVFRGYYDNPEATEAAFHDGWFRTGDVGVMEEDGFIRLVSRIKEIIITGGFNVYPGEVEETMLSHADVVECAVVGRPRSDGAEDVVACVVLRDGAELNPEGLRAFAKERLTPYKVPRTFYHFEELSKDQLGKIRRREVQSDLLKRLEDAS</sequence>